<reference evidence="2" key="2">
    <citation type="submission" date="2007-04" db="EMBL/GenBank/DDBJ databases">
        <title>Draft genome sequence of Bacteroides ovatus (ATCC 8483).</title>
        <authorList>
            <person name="Sudarsanam P."/>
            <person name="Ley R."/>
            <person name="Guruge J."/>
            <person name="Turnbaugh P.J."/>
            <person name="Mahowald M."/>
            <person name="Liep D."/>
            <person name="Gordon J."/>
        </authorList>
    </citation>
    <scope>NUCLEOTIDE SEQUENCE [LARGE SCALE GENOMIC DNA]</scope>
    <source>
        <strain evidence="2">ATCC 8483 / DSM 1896 / JCM 5824 / BCRC 10623 / CCUG 4943 / NCTC 11153</strain>
    </source>
</reference>
<accession>A0AAN3A3R6</accession>
<dbReference type="EMBL" id="AAXF02000054">
    <property type="protein sequence ID" value="EDO09356.1"/>
    <property type="molecule type" value="Genomic_DNA"/>
</dbReference>
<comment type="caution">
    <text evidence="1">The sequence shown here is derived from an EMBL/GenBank/DDBJ whole genome shotgun (WGS) entry which is preliminary data.</text>
</comment>
<dbReference type="AlphaFoldDB" id="A0AAN3A3R6"/>
<proteinExistence type="predicted"/>
<evidence type="ECO:0000313" key="1">
    <source>
        <dbReference type="EMBL" id="EDO09356.1"/>
    </source>
</evidence>
<evidence type="ECO:0000313" key="2">
    <source>
        <dbReference type="Proteomes" id="UP000005475"/>
    </source>
</evidence>
<protein>
    <submittedName>
        <fullName evidence="1">Uncharacterized protein</fullName>
    </submittedName>
</protein>
<reference evidence="1 2" key="1">
    <citation type="submission" date="2007-03" db="EMBL/GenBank/DDBJ databases">
        <authorList>
            <person name="Fulton L."/>
            <person name="Clifton S."/>
            <person name="Fulton B."/>
            <person name="Xu J."/>
            <person name="Minx P."/>
            <person name="Pepin K.H."/>
            <person name="Johnson M."/>
            <person name="Thiruvilangam P."/>
            <person name="Bhonagiri V."/>
            <person name="Nash W.E."/>
            <person name="Mardis E.R."/>
            <person name="Wilson R.K."/>
        </authorList>
    </citation>
    <scope>NUCLEOTIDE SEQUENCE [LARGE SCALE GENOMIC DNA]</scope>
    <source>
        <strain evidence="2">ATCC 8483 / DSM 1896 / JCM 5824 / BCRC 10623 / CCUG 4943 / NCTC 11153</strain>
    </source>
</reference>
<sequence>MRNTLKYDENKVAFEPKHGRTYEKYRFEKVFLIRYLFDYLSFIEKQ</sequence>
<organism evidence="1 2">
    <name type="scientific">Bacteroides ovatus (strain ATCC 8483 / DSM 1896 / JCM 5824 / BCRC 10623 / CCUG 4943 / NCTC 11153)</name>
    <dbReference type="NCBI Taxonomy" id="411476"/>
    <lineage>
        <taxon>Bacteria</taxon>
        <taxon>Pseudomonadati</taxon>
        <taxon>Bacteroidota</taxon>
        <taxon>Bacteroidia</taxon>
        <taxon>Bacteroidales</taxon>
        <taxon>Bacteroidaceae</taxon>
        <taxon>Bacteroides</taxon>
    </lineage>
</organism>
<name>A0AAN3A3R6_BACO1</name>
<dbReference type="Proteomes" id="UP000005475">
    <property type="component" value="Unassembled WGS sequence"/>
</dbReference>
<gene>
    <name evidence="1" type="ORF">BACOVA_05216</name>
</gene>